<keyword evidence="2" id="KW-1185">Reference proteome</keyword>
<organism evidence="1 2">
    <name type="scientific">Gigaspora margarita</name>
    <dbReference type="NCBI Taxonomy" id="4874"/>
    <lineage>
        <taxon>Eukaryota</taxon>
        <taxon>Fungi</taxon>
        <taxon>Fungi incertae sedis</taxon>
        <taxon>Mucoromycota</taxon>
        <taxon>Glomeromycotina</taxon>
        <taxon>Glomeromycetes</taxon>
        <taxon>Diversisporales</taxon>
        <taxon>Gigasporaceae</taxon>
        <taxon>Gigaspora</taxon>
    </lineage>
</organism>
<feature type="non-terminal residue" evidence="1">
    <location>
        <position position="79"/>
    </location>
</feature>
<feature type="non-terminal residue" evidence="1">
    <location>
        <position position="1"/>
    </location>
</feature>
<dbReference type="EMBL" id="CAJVQB010054737">
    <property type="protein sequence ID" value="CAG8836947.1"/>
    <property type="molecule type" value="Genomic_DNA"/>
</dbReference>
<accession>A0ABN7WNR6</accession>
<dbReference type="Proteomes" id="UP000789901">
    <property type="component" value="Unassembled WGS sequence"/>
</dbReference>
<comment type="caution">
    <text evidence="1">The sequence shown here is derived from an EMBL/GenBank/DDBJ whole genome shotgun (WGS) entry which is preliminary data.</text>
</comment>
<gene>
    <name evidence="1" type="ORF">GMARGA_LOCUS33279</name>
</gene>
<evidence type="ECO:0000313" key="1">
    <source>
        <dbReference type="EMBL" id="CAG8836947.1"/>
    </source>
</evidence>
<evidence type="ECO:0000313" key="2">
    <source>
        <dbReference type="Proteomes" id="UP000789901"/>
    </source>
</evidence>
<name>A0ABN7WNR6_GIGMA</name>
<proteinExistence type="predicted"/>
<protein>
    <submittedName>
        <fullName evidence="1">30556_t:CDS:1</fullName>
    </submittedName>
</protein>
<reference evidence="1 2" key="1">
    <citation type="submission" date="2021-06" db="EMBL/GenBank/DDBJ databases">
        <authorList>
            <person name="Kallberg Y."/>
            <person name="Tangrot J."/>
            <person name="Rosling A."/>
        </authorList>
    </citation>
    <scope>NUCLEOTIDE SEQUENCE [LARGE SCALE GENOMIC DNA]</scope>
    <source>
        <strain evidence="1 2">120-4 pot B 10/14</strain>
    </source>
</reference>
<sequence length="79" mass="8304">NDAAGNLPPGNCVQTYDSGTDYFPSKIEVTTATLFTIKETFALVQCGTPVPTGLPTGTKVFNISLNHVAILDTSVVPFS</sequence>